<dbReference type="GeneID" id="30029495"/>
<organism evidence="3 4">
    <name type="scientific">Metschnikowia bicuspidata var. bicuspidata NRRL YB-4993</name>
    <dbReference type="NCBI Taxonomy" id="869754"/>
    <lineage>
        <taxon>Eukaryota</taxon>
        <taxon>Fungi</taxon>
        <taxon>Dikarya</taxon>
        <taxon>Ascomycota</taxon>
        <taxon>Saccharomycotina</taxon>
        <taxon>Pichiomycetes</taxon>
        <taxon>Metschnikowiaceae</taxon>
        <taxon>Metschnikowia</taxon>
    </lineage>
</organism>
<gene>
    <name evidence="3" type="ORF">METBIDRAFT_34744</name>
</gene>
<accession>A0A1A0HGF8</accession>
<feature type="domain" description="Transcriptional regulatory protein RXT2 N-terminal" evidence="2">
    <location>
        <begin position="33"/>
        <end position="187"/>
    </location>
</feature>
<sequence length="334" mass="37670">MLDAKSIDVISRFKLALLVRAQQPARPSDLPRYNRGNKLPSAESNPHALSPKVVEYGGSHHLVLTNEVVERTNYRNKRRWRDFHRSQRPGDAALADEGLGSDLQSGDLQSDASDDDSSEENPLKRMRLGELLAPLAHPAELASHPAISKTYRLASLAVLAAEIIGTIETEQNTLNHYNKLLQVLDGEDWFYQLEENMGLPLYDHGLDDTPPAASPEHGEDRPVAEPEEFENKRITRAAGQPDGAGAGEVTDPFFALPKSLEIYERLQQRQLQEAAEEDDEYGALQQELINYLQVSIQRQNEYIKNLTTIRNGLVKADRYKRDLLRWGKEMGERK</sequence>
<keyword evidence="4" id="KW-1185">Reference proteome</keyword>
<protein>
    <recommendedName>
        <fullName evidence="2">Transcriptional regulatory protein RXT2 N-terminal domain-containing protein</fullName>
    </recommendedName>
</protein>
<dbReference type="EMBL" id="LXTC01000001">
    <property type="protein sequence ID" value="OBA22938.1"/>
    <property type="molecule type" value="Genomic_DNA"/>
</dbReference>
<feature type="compositionally biased region" description="Low complexity" evidence="1">
    <location>
        <begin position="96"/>
        <end position="111"/>
    </location>
</feature>
<feature type="region of interest" description="Disordered" evidence="1">
    <location>
        <begin position="207"/>
        <end position="230"/>
    </location>
</feature>
<proteinExistence type="predicted"/>
<reference evidence="3 4" key="1">
    <citation type="submission" date="2016-05" db="EMBL/GenBank/DDBJ databases">
        <title>Comparative genomics of biotechnologically important yeasts.</title>
        <authorList>
            <consortium name="DOE Joint Genome Institute"/>
            <person name="Riley R."/>
            <person name="Haridas S."/>
            <person name="Wolfe K.H."/>
            <person name="Lopes M.R."/>
            <person name="Hittinger C.T."/>
            <person name="Goker M."/>
            <person name="Salamov A."/>
            <person name="Wisecaver J."/>
            <person name="Long T.M."/>
            <person name="Aerts A.L."/>
            <person name="Barry K."/>
            <person name="Choi C."/>
            <person name="Clum A."/>
            <person name="Coughlan A.Y."/>
            <person name="Deshpande S."/>
            <person name="Douglass A.P."/>
            <person name="Hanson S.J."/>
            <person name="Klenk H.-P."/>
            <person name="LaButti K."/>
            <person name="Lapidus A."/>
            <person name="Lindquist E."/>
            <person name="Lipzen A."/>
            <person name="Meier-kolthoff J.P."/>
            <person name="Ohm R.A."/>
            <person name="Otillar R.P."/>
            <person name="Pangilinan J."/>
            <person name="Peng Y."/>
            <person name="Rokas A."/>
            <person name="Rosa C.A."/>
            <person name="Scheuner C."/>
            <person name="Sibirny A.A."/>
            <person name="Slot J.C."/>
            <person name="Stielow J.B."/>
            <person name="Sun H."/>
            <person name="Kurtzman C.P."/>
            <person name="Blackwell M."/>
            <person name="Grigoriev I.V."/>
            <person name="Jeffries T.W."/>
        </authorList>
    </citation>
    <scope>NUCLEOTIDE SEQUENCE [LARGE SCALE GENOMIC DNA]</scope>
    <source>
        <strain evidence="3 4">NRRL YB-4993</strain>
    </source>
</reference>
<dbReference type="PANTHER" id="PTHR28232">
    <property type="entry name" value="TRANSCRIPTIONAL REGULATORY PROTEIN RXT2"/>
    <property type="match status" value="1"/>
</dbReference>
<dbReference type="Proteomes" id="UP000092555">
    <property type="component" value="Unassembled WGS sequence"/>
</dbReference>
<dbReference type="OrthoDB" id="2405722at2759"/>
<comment type="caution">
    <text evidence="3">The sequence shown here is derived from an EMBL/GenBank/DDBJ whole genome shotgun (WGS) entry which is preliminary data.</text>
</comment>
<name>A0A1A0HGF8_9ASCO</name>
<dbReference type="GO" id="GO:0005829">
    <property type="term" value="C:cytosol"/>
    <property type="evidence" value="ECO:0007669"/>
    <property type="project" value="TreeGrafter"/>
</dbReference>
<feature type="compositionally biased region" description="Basic and acidic residues" evidence="1">
    <location>
        <begin position="216"/>
        <end position="230"/>
    </location>
</feature>
<dbReference type="PANTHER" id="PTHR28232:SF1">
    <property type="entry name" value="TRANSCRIPTIONAL REGULATORY PROTEIN RXT2"/>
    <property type="match status" value="1"/>
</dbReference>
<dbReference type="InterPro" id="IPR039602">
    <property type="entry name" value="Rxt2"/>
</dbReference>
<dbReference type="AlphaFoldDB" id="A0A1A0HGF8"/>
<evidence type="ECO:0000259" key="2">
    <source>
        <dbReference type="Pfam" id="PF08595"/>
    </source>
</evidence>
<evidence type="ECO:0000313" key="3">
    <source>
        <dbReference type="EMBL" id="OBA22938.1"/>
    </source>
</evidence>
<dbReference type="GO" id="GO:0033698">
    <property type="term" value="C:Rpd3L complex"/>
    <property type="evidence" value="ECO:0007669"/>
    <property type="project" value="TreeGrafter"/>
</dbReference>
<dbReference type="InterPro" id="IPR013904">
    <property type="entry name" value="RXT2_N"/>
</dbReference>
<evidence type="ECO:0000256" key="1">
    <source>
        <dbReference type="SAM" id="MobiDB-lite"/>
    </source>
</evidence>
<dbReference type="Pfam" id="PF08595">
    <property type="entry name" value="RXT2_N"/>
    <property type="match status" value="1"/>
</dbReference>
<feature type="region of interest" description="Disordered" evidence="1">
    <location>
        <begin position="89"/>
        <end position="121"/>
    </location>
</feature>
<dbReference type="RefSeq" id="XP_018713419.1">
    <property type="nucleotide sequence ID" value="XM_018856519.1"/>
</dbReference>
<evidence type="ECO:0000313" key="4">
    <source>
        <dbReference type="Proteomes" id="UP000092555"/>
    </source>
</evidence>
<feature type="region of interest" description="Disordered" evidence="1">
    <location>
        <begin position="24"/>
        <end position="52"/>
    </location>
</feature>
<dbReference type="STRING" id="869754.A0A1A0HGF8"/>